<accession>A0A6S8DK06</accession>
<proteinExistence type="inferred from homology"/>
<dbReference type="GO" id="GO:0005762">
    <property type="term" value="C:mitochondrial large ribosomal subunit"/>
    <property type="evidence" value="ECO:0007669"/>
    <property type="project" value="TreeGrafter"/>
</dbReference>
<comment type="similarity">
    <text evidence="6">Belongs to the mitochondrion-specific ribosomal protein mL54 family.</text>
</comment>
<evidence type="ECO:0000256" key="4">
    <source>
        <dbReference type="ARBA" id="ARBA00023128"/>
    </source>
</evidence>
<evidence type="ECO:0000256" key="2">
    <source>
        <dbReference type="ARBA" id="ARBA00022946"/>
    </source>
</evidence>
<evidence type="ECO:0000256" key="3">
    <source>
        <dbReference type="ARBA" id="ARBA00022980"/>
    </source>
</evidence>
<evidence type="ECO:0000313" key="8">
    <source>
        <dbReference type="EMBL" id="CAE0440798.1"/>
    </source>
</evidence>
<keyword evidence="3" id="KW-0689">Ribosomal protein</keyword>
<protein>
    <recommendedName>
        <fullName evidence="7">Large ribosomal subunit protein mL54</fullName>
    </recommendedName>
</protein>
<dbReference type="AlphaFoldDB" id="A0A6S8DK06"/>
<sequence>MQVLRVSRLISGFSRSHTFKKYSTIQLTDSKKLLKVNTSRCFHTSWILRVKHDEDSEKEDNHHNLTHFSVVVSNSLPEPGTVYLEKSTFEVGSSMPLNIFKEGKDPEVLPDDQYPEWLWGCLIPDETLQDLEARKHELRWDNGGKRYWKLLRRKQIKEHNASASEF</sequence>
<comment type="subcellular location">
    <subcellularLocation>
        <location evidence="1">Mitochondrion</location>
    </subcellularLocation>
</comment>
<dbReference type="EMBL" id="HBIN01014447">
    <property type="protein sequence ID" value="CAE0440798.1"/>
    <property type="molecule type" value="Transcribed_RNA"/>
</dbReference>
<evidence type="ECO:0000256" key="6">
    <source>
        <dbReference type="ARBA" id="ARBA00033752"/>
    </source>
</evidence>
<keyword evidence="5" id="KW-0687">Ribonucleoprotein</keyword>
<keyword evidence="2" id="KW-0809">Transit peptide</keyword>
<evidence type="ECO:0000256" key="5">
    <source>
        <dbReference type="ARBA" id="ARBA00023274"/>
    </source>
</evidence>
<keyword evidence="4" id="KW-0496">Mitochondrion</keyword>
<dbReference type="PANTHER" id="PTHR28595:SF1">
    <property type="entry name" value="LARGE RIBOSOMAL SUBUNIT PROTEIN ML54"/>
    <property type="match status" value="1"/>
</dbReference>
<dbReference type="EMBL" id="HBIN01014448">
    <property type="protein sequence ID" value="CAE0440799.1"/>
    <property type="molecule type" value="Transcribed_RNA"/>
</dbReference>
<reference evidence="9" key="1">
    <citation type="submission" date="2021-01" db="EMBL/GenBank/DDBJ databases">
        <authorList>
            <person name="Corre E."/>
            <person name="Pelletier E."/>
            <person name="Niang G."/>
            <person name="Scheremetjew M."/>
            <person name="Finn R."/>
            <person name="Kale V."/>
            <person name="Holt S."/>
            <person name="Cochrane G."/>
            <person name="Meng A."/>
            <person name="Brown T."/>
            <person name="Cohen L."/>
        </authorList>
    </citation>
    <scope>NUCLEOTIDE SEQUENCE</scope>
    <source>
        <strain evidence="9">GSBS06</strain>
    </source>
</reference>
<evidence type="ECO:0000256" key="7">
    <source>
        <dbReference type="ARBA" id="ARBA00035179"/>
    </source>
</evidence>
<name>A0A6S8DK06_9STRA</name>
<dbReference type="InterPro" id="IPR013870">
    <property type="entry name" value="Ribosomal_mL54"/>
</dbReference>
<evidence type="ECO:0000313" key="9">
    <source>
        <dbReference type="EMBL" id="CAE0440799.1"/>
    </source>
</evidence>
<organism evidence="9">
    <name type="scientific">Aplanochytrium stocchinoi</name>
    <dbReference type="NCBI Taxonomy" id="215587"/>
    <lineage>
        <taxon>Eukaryota</taxon>
        <taxon>Sar</taxon>
        <taxon>Stramenopiles</taxon>
        <taxon>Bigyra</taxon>
        <taxon>Labyrinthulomycetes</taxon>
        <taxon>Thraustochytrida</taxon>
        <taxon>Thraustochytriidae</taxon>
        <taxon>Aplanochytrium</taxon>
    </lineage>
</organism>
<gene>
    <name evidence="8" type="ORF">ASTO00021_LOCUS10932</name>
    <name evidence="9" type="ORF">ASTO00021_LOCUS10933</name>
</gene>
<dbReference type="GO" id="GO:0003735">
    <property type="term" value="F:structural constituent of ribosome"/>
    <property type="evidence" value="ECO:0007669"/>
    <property type="project" value="TreeGrafter"/>
</dbReference>
<evidence type="ECO:0000256" key="1">
    <source>
        <dbReference type="ARBA" id="ARBA00004173"/>
    </source>
</evidence>
<dbReference type="PANTHER" id="PTHR28595">
    <property type="entry name" value="39S RIBOSOMAL PROTEIN L54, MITOCHONDRIAL"/>
    <property type="match status" value="1"/>
</dbReference>
<dbReference type="Pfam" id="PF08561">
    <property type="entry name" value="Ribosomal_L37"/>
    <property type="match status" value="1"/>
</dbReference>